<accession>A0A8H5BCV4</accession>
<organism evidence="1 2">
    <name type="scientific">Psilocybe cf. subviscida</name>
    <dbReference type="NCBI Taxonomy" id="2480587"/>
    <lineage>
        <taxon>Eukaryota</taxon>
        <taxon>Fungi</taxon>
        <taxon>Dikarya</taxon>
        <taxon>Basidiomycota</taxon>
        <taxon>Agaricomycotina</taxon>
        <taxon>Agaricomycetes</taxon>
        <taxon>Agaricomycetidae</taxon>
        <taxon>Agaricales</taxon>
        <taxon>Agaricineae</taxon>
        <taxon>Strophariaceae</taxon>
        <taxon>Psilocybe</taxon>
    </lineage>
</organism>
<dbReference type="EMBL" id="JAACJJ010000028">
    <property type="protein sequence ID" value="KAF5320957.1"/>
    <property type="molecule type" value="Genomic_DNA"/>
</dbReference>
<gene>
    <name evidence="1" type="ORF">D9619_000390</name>
</gene>
<protein>
    <recommendedName>
        <fullName evidence="3">F-box domain-containing protein</fullName>
    </recommendedName>
</protein>
<sequence>MPSLCVLHIPALISLFYSTVEFKTNKHRKSSLLALSKTPYTMQRIRRLIVRPSNLQWTESGDEVGVASLLAATASAGHLRALAFECRSLRRISTTIGEASLGASSPPWDCSDLRQVALNVKCHSLKWVAAGLPKPEKLPRKFWAMLLGRCPRLEDLTIGGSAPSPRIFDARHVTAGRWPCLRSISLGGMMLISSSSADHHQQKKDGTAFQSFALYTSLRSITLEHMEGSAHVPGRVSAPVARLPPVLGGLGALNHLPRRYRTSNLSPVPCASHTACHCTRP</sequence>
<dbReference type="AlphaFoldDB" id="A0A8H5BCV4"/>
<evidence type="ECO:0000313" key="1">
    <source>
        <dbReference type="EMBL" id="KAF5320957.1"/>
    </source>
</evidence>
<proteinExistence type="predicted"/>
<evidence type="ECO:0008006" key="3">
    <source>
        <dbReference type="Google" id="ProtNLM"/>
    </source>
</evidence>
<dbReference type="OrthoDB" id="2847287at2759"/>
<keyword evidence="2" id="KW-1185">Reference proteome</keyword>
<evidence type="ECO:0000313" key="2">
    <source>
        <dbReference type="Proteomes" id="UP000567179"/>
    </source>
</evidence>
<name>A0A8H5BCV4_9AGAR</name>
<reference evidence="1 2" key="1">
    <citation type="journal article" date="2020" name="ISME J.">
        <title>Uncovering the hidden diversity of litter-decomposition mechanisms in mushroom-forming fungi.</title>
        <authorList>
            <person name="Floudas D."/>
            <person name="Bentzer J."/>
            <person name="Ahren D."/>
            <person name="Johansson T."/>
            <person name="Persson P."/>
            <person name="Tunlid A."/>
        </authorList>
    </citation>
    <scope>NUCLEOTIDE SEQUENCE [LARGE SCALE GENOMIC DNA]</scope>
    <source>
        <strain evidence="1 2">CBS 101986</strain>
    </source>
</reference>
<comment type="caution">
    <text evidence="1">The sequence shown here is derived from an EMBL/GenBank/DDBJ whole genome shotgun (WGS) entry which is preliminary data.</text>
</comment>
<dbReference type="Proteomes" id="UP000567179">
    <property type="component" value="Unassembled WGS sequence"/>
</dbReference>